<dbReference type="GO" id="GO:0042054">
    <property type="term" value="F:histone methyltransferase activity"/>
    <property type="evidence" value="ECO:0007669"/>
    <property type="project" value="InterPro"/>
</dbReference>
<keyword evidence="3" id="KW-0158">Chromosome</keyword>
<dbReference type="GO" id="GO:0005634">
    <property type="term" value="C:nucleus"/>
    <property type="evidence" value="ECO:0007669"/>
    <property type="project" value="UniProtKB-SubCell"/>
</dbReference>
<keyword evidence="6" id="KW-0862">Zinc</keyword>
<keyword evidence="7" id="KW-0539">Nucleus</keyword>
<evidence type="ECO:0000259" key="10">
    <source>
        <dbReference type="PROSITE" id="PS50867"/>
    </source>
</evidence>
<dbReference type="SMART" id="SM00468">
    <property type="entry name" value="PreSET"/>
    <property type="match status" value="1"/>
</dbReference>
<dbReference type="CDD" id="cd10538">
    <property type="entry name" value="SET_SETDB-like"/>
    <property type="match status" value="1"/>
</dbReference>
<dbReference type="PROSITE" id="PS50280">
    <property type="entry name" value="SET"/>
    <property type="match status" value="1"/>
</dbReference>
<evidence type="ECO:0000256" key="3">
    <source>
        <dbReference type="ARBA" id="ARBA00022454"/>
    </source>
</evidence>
<dbReference type="Pfam" id="PF05033">
    <property type="entry name" value="Pre-SET"/>
    <property type="match status" value="1"/>
</dbReference>
<evidence type="ECO:0000256" key="2">
    <source>
        <dbReference type="ARBA" id="ARBA00004286"/>
    </source>
</evidence>
<dbReference type="PANTHER" id="PTHR46450">
    <property type="entry name" value="INACTIVE HISTONE-LYSINE N-METHYLTRANSFERASE SUVR1-RELATED"/>
    <property type="match status" value="1"/>
</dbReference>
<proteinExistence type="predicted"/>
<accession>A0AAP0HHZ6</accession>
<sequence length="612" mass="68829">MTGNEVGKNRGHGNTMARNEVWRNEGLRNAVARNVVGSSGGQCNAVARHDVGKNEDHGITMTRHEVEKNGSKVDAAPQCDDVDEGQGVADTGRLELATSSAEPIQTFEIASSPLGEVKINLSLNFANRPPGFQAPSVEDVLKRMENKCMQSYKIVDPNFSLMNLMKEMCQCFLQLGSSAAEDKVENHIKSTETSKCLEHRSNLDMPASPIVSLSSDSLHKMFGTNIPKVLPFNNLGDRKIVLNMPNVPRELAQSYSPSLVPVHQNKSNHDGTQPLHNVADISKGEEMVKITVINEGNSWPYPSKFYYIPQNIVYQSAYVDFSLARIGDENCCMNCFSDCLASSIPCACARETGGEFAYTSEGLLKQEFLDRCVSMKHNPQKDHFFYCKVCPLERSRNEDIIDPCQGHLVRKFIKECWSKCGCGKYCGNRVVQRGINKSLQVFFTQEGKGWGLRTLEFLPKGTFVCEYVGEILTNIELYERNTRRSGNEEHTYPVLLDADWGSEGILKDEEALCLDATSYGNVARFINHRCHDANLVEIPVEIESPDHHYYHLAFFTTRNVEPLEELCWDYEIDFEDQNHPIKAFTCKCGSNGCRDKRIRPRKRSKQAPLVLR</sequence>
<dbReference type="Pfam" id="PF00856">
    <property type="entry name" value="SET"/>
    <property type="match status" value="1"/>
</dbReference>
<dbReference type="EMBL" id="JBBNAF010000013">
    <property type="protein sequence ID" value="KAK9087779.1"/>
    <property type="molecule type" value="Genomic_DNA"/>
</dbReference>
<dbReference type="FunFam" id="2.170.270.10:FF:000046">
    <property type="entry name" value="SET-domain containing protein lysine methyltransferase family protein"/>
    <property type="match status" value="1"/>
</dbReference>
<dbReference type="InterPro" id="IPR007728">
    <property type="entry name" value="Pre-SET_dom"/>
</dbReference>
<reference evidence="11 12" key="1">
    <citation type="submission" date="2024-01" db="EMBL/GenBank/DDBJ databases">
        <title>Genome assemblies of Stephania.</title>
        <authorList>
            <person name="Yang L."/>
        </authorList>
    </citation>
    <scope>NUCLEOTIDE SEQUENCE [LARGE SCALE GENOMIC DNA]</scope>
    <source>
        <strain evidence="11">YNDBR</strain>
        <tissue evidence="11">Leaf</tissue>
    </source>
</reference>
<evidence type="ECO:0000256" key="5">
    <source>
        <dbReference type="ARBA" id="ARBA00022723"/>
    </source>
</evidence>
<dbReference type="GO" id="GO:0005694">
    <property type="term" value="C:chromosome"/>
    <property type="evidence" value="ECO:0007669"/>
    <property type="project" value="UniProtKB-SubCell"/>
</dbReference>
<keyword evidence="4" id="KW-0808">Transferase</keyword>
<dbReference type="AlphaFoldDB" id="A0AAP0HHZ6"/>
<comment type="subcellular location">
    <subcellularLocation>
        <location evidence="2">Chromosome</location>
    </subcellularLocation>
    <subcellularLocation>
        <location evidence="1">Nucleus</location>
    </subcellularLocation>
</comment>
<name>A0AAP0HHZ6_9MAGN</name>
<feature type="region of interest" description="Disordered" evidence="8">
    <location>
        <begin position="1"/>
        <end position="21"/>
    </location>
</feature>
<comment type="caution">
    <text evidence="11">The sequence shown here is derived from an EMBL/GenBank/DDBJ whole genome shotgun (WGS) entry which is preliminary data.</text>
</comment>
<dbReference type="Gene3D" id="2.170.270.10">
    <property type="entry name" value="SET domain"/>
    <property type="match status" value="1"/>
</dbReference>
<evidence type="ECO:0000256" key="7">
    <source>
        <dbReference type="ARBA" id="ARBA00023242"/>
    </source>
</evidence>
<evidence type="ECO:0000256" key="1">
    <source>
        <dbReference type="ARBA" id="ARBA00004123"/>
    </source>
</evidence>
<evidence type="ECO:0000313" key="12">
    <source>
        <dbReference type="Proteomes" id="UP001420932"/>
    </source>
</evidence>
<organism evidence="11 12">
    <name type="scientific">Stephania yunnanensis</name>
    <dbReference type="NCBI Taxonomy" id="152371"/>
    <lineage>
        <taxon>Eukaryota</taxon>
        <taxon>Viridiplantae</taxon>
        <taxon>Streptophyta</taxon>
        <taxon>Embryophyta</taxon>
        <taxon>Tracheophyta</taxon>
        <taxon>Spermatophyta</taxon>
        <taxon>Magnoliopsida</taxon>
        <taxon>Ranunculales</taxon>
        <taxon>Menispermaceae</taxon>
        <taxon>Menispermoideae</taxon>
        <taxon>Cissampelideae</taxon>
        <taxon>Stephania</taxon>
    </lineage>
</organism>
<gene>
    <name evidence="11" type="ORF">Syun_030173</name>
</gene>
<dbReference type="InterPro" id="IPR025776">
    <property type="entry name" value="SUVR4/1/2"/>
</dbReference>
<evidence type="ECO:0000313" key="11">
    <source>
        <dbReference type="EMBL" id="KAK9087779.1"/>
    </source>
</evidence>
<dbReference type="SUPFAM" id="SSF82199">
    <property type="entry name" value="SET domain"/>
    <property type="match status" value="1"/>
</dbReference>
<dbReference type="InterPro" id="IPR001214">
    <property type="entry name" value="SET_dom"/>
</dbReference>
<dbReference type="PROSITE" id="PS51580">
    <property type="entry name" value="SAM_MT43_3"/>
    <property type="match status" value="1"/>
</dbReference>
<dbReference type="InterPro" id="IPR046341">
    <property type="entry name" value="SET_dom_sf"/>
</dbReference>
<feature type="domain" description="SET" evidence="9">
    <location>
        <begin position="437"/>
        <end position="571"/>
    </location>
</feature>
<dbReference type="GO" id="GO:0008270">
    <property type="term" value="F:zinc ion binding"/>
    <property type="evidence" value="ECO:0007669"/>
    <property type="project" value="InterPro"/>
</dbReference>
<keyword evidence="12" id="KW-1185">Reference proteome</keyword>
<evidence type="ECO:0000259" key="9">
    <source>
        <dbReference type="PROSITE" id="PS50280"/>
    </source>
</evidence>
<evidence type="ECO:0000256" key="8">
    <source>
        <dbReference type="SAM" id="MobiDB-lite"/>
    </source>
</evidence>
<evidence type="ECO:0000256" key="4">
    <source>
        <dbReference type="ARBA" id="ARBA00022679"/>
    </source>
</evidence>
<evidence type="ECO:0000256" key="6">
    <source>
        <dbReference type="ARBA" id="ARBA00022833"/>
    </source>
</evidence>
<feature type="domain" description="Pre-SET" evidence="10">
    <location>
        <begin position="335"/>
        <end position="434"/>
    </location>
</feature>
<dbReference type="PANTHER" id="PTHR46450:SF24">
    <property type="entry name" value="HISTONE-LYSINE N-METHYLTRANSFERASE SUVR4"/>
    <property type="match status" value="1"/>
</dbReference>
<keyword evidence="5" id="KW-0479">Metal-binding</keyword>
<protein>
    <submittedName>
        <fullName evidence="11">Uncharacterized protein</fullName>
    </submittedName>
</protein>
<dbReference type="PROSITE" id="PS50867">
    <property type="entry name" value="PRE_SET"/>
    <property type="match status" value="1"/>
</dbReference>
<dbReference type="Proteomes" id="UP001420932">
    <property type="component" value="Unassembled WGS sequence"/>
</dbReference>
<dbReference type="SMART" id="SM00317">
    <property type="entry name" value="SET"/>
    <property type="match status" value="1"/>
</dbReference>